<evidence type="ECO:0000313" key="2">
    <source>
        <dbReference type="EMBL" id="BES80843.1"/>
    </source>
</evidence>
<gene>
    <name evidence="2" type="ORF">PABY_04100</name>
</gene>
<dbReference type="GeneID" id="89288443"/>
<evidence type="ECO:0000313" key="3">
    <source>
        <dbReference type="Proteomes" id="UP001341135"/>
    </source>
</evidence>
<dbReference type="RefSeq" id="WP_338251420.1">
    <property type="nucleotide sequence ID" value="NZ_AP028907.1"/>
</dbReference>
<keyword evidence="1" id="KW-0472">Membrane</keyword>
<dbReference type="PANTHER" id="PTHR35902">
    <property type="entry name" value="S-LAYER DOMAIN-LIKE PROTEIN-RELATED"/>
    <property type="match status" value="1"/>
</dbReference>
<protein>
    <recommendedName>
        <fullName evidence="4">Alpha-galactosidase NEW3 domain-containing protein</fullName>
    </recommendedName>
</protein>
<accession>A0ABN6ZR38</accession>
<organism evidence="2 3">
    <name type="scientific">Pyrodictium abyssi</name>
    <dbReference type="NCBI Taxonomy" id="54256"/>
    <lineage>
        <taxon>Archaea</taxon>
        <taxon>Thermoproteota</taxon>
        <taxon>Thermoprotei</taxon>
        <taxon>Desulfurococcales</taxon>
        <taxon>Pyrodictiaceae</taxon>
        <taxon>Pyrodictium</taxon>
    </lineage>
</organism>
<keyword evidence="3" id="KW-1185">Reference proteome</keyword>
<keyword evidence="1" id="KW-1133">Transmembrane helix</keyword>
<dbReference type="PANTHER" id="PTHR35902:SF6">
    <property type="entry name" value="CONSERVED WITHIN P. AEROPHILUM"/>
    <property type="match status" value="1"/>
</dbReference>
<sequence length="1333" mass="142862">MTGSATPLPRLYTASTSIQDSETASWGWRKIRFLTLLALATILVAIPSAELALAGAKPPPQALLLITSFTGPQGTPPFPGENGTLRIEWLYQGFFVADRVYAVVELPEGFSPNRFSALLGAAAPGDVLVLERLVTVSENLPPSTYTGRATLYILVGNSLYIYNYTIELEVAKCPAGLSFRTQLTPFSYPGSNNVKLEITMENNGPGEIRNASLSLLLPEGWLPEDNITWTIDLLGANESNTHTVTGVYLPPWLEPGVYDASLSLSYYCVVDNSTRYFNYTMMVPIRVDPPKPLHVEPLVLGWRKGVAYPGEVSAPLDIVLVNQEPYTIVGLEAVLALPEGMRVAGTESSVYRVVYDNLAAGYGDSVSMNLRVDVDSSLAPGLYNASLQLKFIVNLQGATTVLPLNLSIGLPVAGPEQLGVRTVYAGWADGYAYPGEVSAPLRIAVQSLEDATVTAATLTLELPVGIASRGQNTVTIALDGLAARYGDMIEFTTQLDIAGTLKPGSYTANATIVFILADEDGNKRVKYTRLPVRLDVDPPHAENITILSSRWSTWITGSEAYTATVAVDISYWGRGRVRYIVAEVEPLQGATLRAGTRSVTVVERVDLGPGDIASLQIPGIRVSSNTSQVALALRVTAVVTSPGGGVYNVTATRTITLKPLLEQPLGLGYVEVSTAHLVPSSSSVEITVGIVNTAPEPITILSAEPGNTPGIHAWLTGGDCLTAGAEPGSSCSIRLAVNVSRTARPGVYTIPIDIWYSYRGAAGTVVTGRQTIHVPLAVEPVEAYAPRLTLARAFWATAPGANPIHVYPGTDAAPLQLEVYNPGRYPVSGVIARIRPLDSGVEVVRQPQPCSSIAPGSSCTVTAYLRIAPDTAPGLYKVAVEISYIFTQFNAHAAVSITEEAVLEIDDPDEAIYVVDMSWASTPKPGTRTALLIARVYPDPSRASRIHSVVLELPPGLFNPQNGGSRIVAVPQNSLQYPPQPAAEQQGITALLSEVGSAVAGVETYAAQVGVNATKPETAVIALDITWIDHLGYLHTVRKKVSIHVPVAPSFIDISVEPYAELRGGIARVNITLANTGATPVYNVYTVLVPASATGYVVSSTRYLPVLGPGEKAQLAYRVVYNPAGFGGVESYTFTGILTVIYEDSAGNVNAFNTSIAFIMKPVILLRFTQLDAEWRNGTVVVKGIVANEGVEPSEAVRVDVYAGSAHSSSFIGSLDPSSEAPFRIELALEEKPEKVLVSLWYSDKYGIDYMLNKTVTVREAVVLAQQVKKSDEVEARLPLGVEGVKRLAIVLALVAATLAYMAYRRYKRLSVEEQQDVDGETSYDGERWDEDK</sequence>
<name>A0ABN6ZR38_9CREN</name>
<proteinExistence type="predicted"/>
<keyword evidence="1" id="KW-0812">Transmembrane</keyword>
<evidence type="ECO:0008006" key="4">
    <source>
        <dbReference type="Google" id="ProtNLM"/>
    </source>
</evidence>
<dbReference type="EMBL" id="AP028907">
    <property type="protein sequence ID" value="BES80843.1"/>
    <property type="molecule type" value="Genomic_DNA"/>
</dbReference>
<reference evidence="2 3" key="1">
    <citation type="submission" date="2023-09" db="EMBL/GenBank/DDBJ databases">
        <title>Pyrofollis japonicus gen. nov. sp. nov., a novel member of the family Pyrodictiaceae isolated from the Iheya North hydrothermal field.</title>
        <authorList>
            <person name="Miyazaki U."/>
            <person name="Sanari M."/>
            <person name="Tame A."/>
            <person name="Kitajima M."/>
            <person name="Okamoto A."/>
            <person name="Sawayama S."/>
            <person name="Miyazaki J."/>
            <person name="Takai K."/>
            <person name="Nakagawa S."/>
        </authorList>
    </citation>
    <scope>NUCLEOTIDE SEQUENCE [LARGE SCALE GENOMIC DNA]</scope>
    <source>
        <strain evidence="2 3">AV2</strain>
    </source>
</reference>
<feature type="transmembrane region" description="Helical" evidence="1">
    <location>
        <begin position="33"/>
        <end position="56"/>
    </location>
</feature>
<dbReference type="Proteomes" id="UP001341135">
    <property type="component" value="Chromosome"/>
</dbReference>
<evidence type="ECO:0000256" key="1">
    <source>
        <dbReference type="SAM" id="Phobius"/>
    </source>
</evidence>